<keyword evidence="7" id="KW-1185">Reference proteome</keyword>
<evidence type="ECO:0000256" key="2">
    <source>
        <dbReference type="ARBA" id="ARBA00022908"/>
    </source>
</evidence>
<dbReference type="InterPro" id="IPR011010">
    <property type="entry name" value="DNA_brk_join_enz"/>
</dbReference>
<dbReference type="GO" id="GO:0006310">
    <property type="term" value="P:DNA recombination"/>
    <property type="evidence" value="ECO:0007669"/>
    <property type="project" value="UniProtKB-KW"/>
</dbReference>
<keyword evidence="4" id="KW-0233">DNA recombination</keyword>
<evidence type="ECO:0000256" key="1">
    <source>
        <dbReference type="ARBA" id="ARBA00008857"/>
    </source>
</evidence>
<name>A0A239KMV9_9BACT</name>
<dbReference type="SUPFAM" id="SSF56349">
    <property type="entry name" value="DNA breaking-rejoining enzymes"/>
    <property type="match status" value="1"/>
</dbReference>
<feature type="domain" description="Tyr recombinase" evidence="5">
    <location>
        <begin position="308"/>
        <end position="480"/>
    </location>
</feature>
<dbReference type="PANTHER" id="PTHR30349">
    <property type="entry name" value="PHAGE INTEGRASE-RELATED"/>
    <property type="match status" value="1"/>
</dbReference>
<evidence type="ECO:0000256" key="3">
    <source>
        <dbReference type="ARBA" id="ARBA00023125"/>
    </source>
</evidence>
<gene>
    <name evidence="6" type="ORF">SAMN06296052_13032</name>
</gene>
<keyword evidence="2" id="KW-0229">DNA integration</keyword>
<protein>
    <submittedName>
        <fullName evidence="6">Site-specific recombinase XerD</fullName>
    </submittedName>
</protein>
<dbReference type="Gene3D" id="1.10.150.130">
    <property type="match status" value="1"/>
</dbReference>
<comment type="similarity">
    <text evidence="1">Belongs to the 'phage' integrase family.</text>
</comment>
<dbReference type="Gene3D" id="1.10.443.10">
    <property type="entry name" value="Intergrase catalytic core"/>
    <property type="match status" value="1"/>
</dbReference>
<evidence type="ECO:0000313" key="6">
    <source>
        <dbReference type="EMBL" id="SNT19717.1"/>
    </source>
</evidence>
<dbReference type="Pfam" id="PF00589">
    <property type="entry name" value="Phage_integrase"/>
    <property type="match status" value="1"/>
</dbReference>
<sequence length="485" mass="56637">MQHTSPAPPIVYLNLLEHEDRQFIRLWHKPNPFIVKRLKEAPWMKYSKKYKCFVMHHSPQCIEMTYTHFQGLAQLSTRYLYRPKRLKPDRLVPVLTGEQRGEPLEKLPDLPVVRLQPMLAGGGATVISVTFRYSKKVYETLKYCKLATWQQEQKCFAIPEGGQHIQQLAEELEGGSWLWLSQELVVRDVVLLRRLWEQTYKKGLGYLTCPIGYLEKLFLLNYSMNTIRTYHSLLLRFLNSYKDKGMEQVNAFTEEDINQYHRQLVQAGRYSCSFVNQSINAVKFYYQRLLGRHEVQLNKVERPEKPDRLPTVLSKQEVKRILEATDNLKHRCMLQLLYAGGLRIGEVINLRLTDVQSDRNLLLIRGGKGKKDRTTVLSQKLLENLRQYYKEYRPKAWLFEGQFGGQYTADSLRNVFQACRKKAGVKTNATPHTLRHSFATHLLEQGTDLRYIQTLLGHRSSKTTEVYTHVTSYALDKIVSPLDNL</sequence>
<dbReference type="RefSeq" id="WP_245842814.1">
    <property type="nucleotide sequence ID" value="NZ_FZOQ01000030.1"/>
</dbReference>
<proteinExistence type="inferred from homology"/>
<reference evidence="7" key="1">
    <citation type="submission" date="2017-06" db="EMBL/GenBank/DDBJ databases">
        <authorList>
            <person name="Varghese N."/>
            <person name="Submissions S."/>
        </authorList>
    </citation>
    <scope>NUCLEOTIDE SEQUENCE [LARGE SCALE GENOMIC DNA]</scope>
    <source>
        <strain evidence="7">NKM1</strain>
    </source>
</reference>
<dbReference type="EMBL" id="FZOQ01000030">
    <property type="protein sequence ID" value="SNT19717.1"/>
    <property type="molecule type" value="Genomic_DNA"/>
</dbReference>
<dbReference type="InterPro" id="IPR004107">
    <property type="entry name" value="Integrase_SAM-like_N"/>
</dbReference>
<dbReference type="InterPro" id="IPR010998">
    <property type="entry name" value="Integrase_recombinase_N"/>
</dbReference>
<dbReference type="InterPro" id="IPR002104">
    <property type="entry name" value="Integrase_catalytic"/>
</dbReference>
<evidence type="ECO:0000313" key="7">
    <source>
        <dbReference type="Proteomes" id="UP000198432"/>
    </source>
</evidence>
<evidence type="ECO:0000259" key="5">
    <source>
        <dbReference type="PROSITE" id="PS51898"/>
    </source>
</evidence>
<evidence type="ECO:0000256" key="4">
    <source>
        <dbReference type="ARBA" id="ARBA00023172"/>
    </source>
</evidence>
<dbReference type="PANTHER" id="PTHR30349:SF64">
    <property type="entry name" value="PROPHAGE INTEGRASE INTD-RELATED"/>
    <property type="match status" value="1"/>
</dbReference>
<dbReference type="Pfam" id="PF13495">
    <property type="entry name" value="Phage_int_SAM_4"/>
    <property type="match status" value="1"/>
</dbReference>
<dbReference type="GO" id="GO:0015074">
    <property type="term" value="P:DNA integration"/>
    <property type="evidence" value="ECO:0007669"/>
    <property type="project" value="UniProtKB-KW"/>
</dbReference>
<dbReference type="Proteomes" id="UP000198432">
    <property type="component" value="Unassembled WGS sequence"/>
</dbReference>
<dbReference type="AlphaFoldDB" id="A0A239KMV9"/>
<keyword evidence="3" id="KW-0238">DNA-binding</keyword>
<dbReference type="GO" id="GO:0003677">
    <property type="term" value="F:DNA binding"/>
    <property type="evidence" value="ECO:0007669"/>
    <property type="project" value="UniProtKB-KW"/>
</dbReference>
<dbReference type="PROSITE" id="PS51898">
    <property type="entry name" value="TYR_RECOMBINASE"/>
    <property type="match status" value="1"/>
</dbReference>
<dbReference type="InterPro" id="IPR013762">
    <property type="entry name" value="Integrase-like_cat_sf"/>
</dbReference>
<organism evidence="6 7">
    <name type="scientific">Pontibacter ummariensis</name>
    <dbReference type="NCBI Taxonomy" id="1610492"/>
    <lineage>
        <taxon>Bacteria</taxon>
        <taxon>Pseudomonadati</taxon>
        <taxon>Bacteroidota</taxon>
        <taxon>Cytophagia</taxon>
        <taxon>Cytophagales</taxon>
        <taxon>Hymenobacteraceae</taxon>
        <taxon>Pontibacter</taxon>
    </lineage>
</organism>
<dbReference type="InterPro" id="IPR050090">
    <property type="entry name" value="Tyrosine_recombinase_XerCD"/>
</dbReference>
<accession>A0A239KMV9</accession>